<comment type="similarity">
    <text evidence="1">Belongs to the UPF0312 family.</text>
</comment>
<dbReference type="Proteomes" id="UP000295573">
    <property type="component" value="Unassembled WGS sequence"/>
</dbReference>
<feature type="domain" description="Lipid/polyisoprenoid-binding YceI-like" evidence="2">
    <location>
        <begin position="22"/>
        <end position="188"/>
    </location>
</feature>
<name>A0A4R2ILP3_9ACTN</name>
<dbReference type="Pfam" id="PF04264">
    <property type="entry name" value="YceI"/>
    <property type="match status" value="1"/>
</dbReference>
<dbReference type="OrthoDB" id="9811006at2"/>
<comment type="caution">
    <text evidence="3">The sequence shown here is derived from an EMBL/GenBank/DDBJ whole genome shotgun (WGS) entry which is preliminary data.</text>
</comment>
<organism evidence="3 4">
    <name type="scientific">Kribbella antiqua</name>
    <dbReference type="NCBI Taxonomy" id="2512217"/>
    <lineage>
        <taxon>Bacteria</taxon>
        <taxon>Bacillati</taxon>
        <taxon>Actinomycetota</taxon>
        <taxon>Actinomycetes</taxon>
        <taxon>Propionibacteriales</taxon>
        <taxon>Kribbellaceae</taxon>
        <taxon>Kribbella</taxon>
    </lineage>
</organism>
<dbReference type="SMART" id="SM00867">
    <property type="entry name" value="YceI"/>
    <property type="match status" value="1"/>
</dbReference>
<reference evidence="3 4" key="1">
    <citation type="journal article" date="2015" name="Stand. Genomic Sci.">
        <title>Genomic Encyclopedia of Bacterial and Archaeal Type Strains, Phase III: the genomes of soil and plant-associated and newly described type strains.</title>
        <authorList>
            <person name="Whitman W.B."/>
            <person name="Woyke T."/>
            <person name="Klenk H.P."/>
            <person name="Zhou Y."/>
            <person name="Lilburn T.G."/>
            <person name="Beck B.J."/>
            <person name="De Vos P."/>
            <person name="Vandamme P."/>
            <person name="Eisen J.A."/>
            <person name="Garrity G."/>
            <person name="Hugenholtz P."/>
            <person name="Kyrpides N.C."/>
        </authorList>
    </citation>
    <scope>NUCLEOTIDE SEQUENCE [LARGE SCALE GENOMIC DNA]</scope>
    <source>
        <strain evidence="3 4">VKM Ac-2541</strain>
    </source>
</reference>
<sequence length="191" mass="20407">MSETVAAGTTPTTSIPGLVAGTYAIDAAHSEIGFTVRHLMTKVRGTFKEYAGEIVVKDSLEESTANVTVELASVDTRSEQRDGHLRSGDFFDAENSPKMTFASTALVVNGDDYTLVGELTIKDVAKPIELAVDFLGVDQNAYGQTIIGFEAKASISRKDWGIDFNVPLEGGKLLIGDKVDIHLDVQAALQA</sequence>
<proteinExistence type="inferred from homology"/>
<dbReference type="PANTHER" id="PTHR34406:SF1">
    <property type="entry name" value="PROTEIN YCEI"/>
    <property type="match status" value="1"/>
</dbReference>
<dbReference type="InterPro" id="IPR036761">
    <property type="entry name" value="TTHA0802/YceI-like_sf"/>
</dbReference>
<dbReference type="AlphaFoldDB" id="A0A4R2ILP3"/>
<evidence type="ECO:0000313" key="4">
    <source>
        <dbReference type="Proteomes" id="UP000295573"/>
    </source>
</evidence>
<keyword evidence="4" id="KW-1185">Reference proteome</keyword>
<dbReference type="SUPFAM" id="SSF101874">
    <property type="entry name" value="YceI-like"/>
    <property type="match status" value="1"/>
</dbReference>
<evidence type="ECO:0000256" key="1">
    <source>
        <dbReference type="ARBA" id="ARBA00008812"/>
    </source>
</evidence>
<evidence type="ECO:0000259" key="2">
    <source>
        <dbReference type="SMART" id="SM00867"/>
    </source>
</evidence>
<dbReference type="InterPro" id="IPR007372">
    <property type="entry name" value="Lipid/polyisoprenoid-bd_YceI"/>
</dbReference>
<dbReference type="RefSeq" id="WP_132152499.1">
    <property type="nucleotide sequence ID" value="NZ_SLWR01000009.1"/>
</dbReference>
<dbReference type="EMBL" id="SLWR01000009">
    <property type="protein sequence ID" value="TCO44869.1"/>
    <property type="molecule type" value="Genomic_DNA"/>
</dbReference>
<evidence type="ECO:0000313" key="3">
    <source>
        <dbReference type="EMBL" id="TCO44869.1"/>
    </source>
</evidence>
<protein>
    <submittedName>
        <fullName evidence="3">Polyisoprenoid-binding protein YceI</fullName>
    </submittedName>
</protein>
<gene>
    <name evidence="3" type="ORF">EV646_10941</name>
</gene>
<dbReference type="Gene3D" id="2.40.128.110">
    <property type="entry name" value="Lipid/polyisoprenoid-binding, YceI-like"/>
    <property type="match status" value="1"/>
</dbReference>
<accession>A0A4R2ILP3</accession>
<dbReference type="PANTHER" id="PTHR34406">
    <property type="entry name" value="PROTEIN YCEI"/>
    <property type="match status" value="1"/>
</dbReference>